<dbReference type="AlphaFoldDB" id="A0A1G4GU33"/>
<dbReference type="Pfam" id="PF09687">
    <property type="entry name" value="PRESAN"/>
    <property type="match status" value="1"/>
</dbReference>
<feature type="domain" description="Plasmodium RESA N-terminal" evidence="2">
    <location>
        <begin position="250"/>
        <end position="358"/>
    </location>
</feature>
<evidence type="ECO:0000313" key="3">
    <source>
        <dbReference type="EMBL" id="SCO66091.1"/>
    </source>
</evidence>
<evidence type="ECO:0000313" key="4">
    <source>
        <dbReference type="Proteomes" id="UP000196402"/>
    </source>
</evidence>
<dbReference type="VEuPathDB" id="PlasmoDB:PVPAM_060012400"/>
<dbReference type="InterPro" id="IPR044885">
    <property type="entry name" value="PRESA_N_sf"/>
</dbReference>
<dbReference type="Proteomes" id="UP000196402">
    <property type="component" value="Chromosome 6"/>
</dbReference>
<dbReference type="VEuPathDB" id="PlasmoDB:PVX_001700"/>
<reference evidence="3 4" key="1">
    <citation type="submission" date="2016-07" db="EMBL/GenBank/DDBJ databases">
        <authorList>
            <consortium name="Pathogen Informatics"/>
        </authorList>
    </citation>
    <scope>NUCLEOTIDE SEQUENCE [LARGE SCALE GENOMIC DNA]</scope>
</reference>
<dbReference type="EMBL" id="LT615244">
    <property type="protein sequence ID" value="SCO66091.1"/>
    <property type="molecule type" value="Genomic_DNA"/>
</dbReference>
<dbReference type="InterPro" id="IPR019111">
    <property type="entry name" value="PRESA_N"/>
</dbReference>
<organism evidence="3 4">
    <name type="scientific">Plasmodium vivax</name>
    <name type="common">malaria parasite P. vivax</name>
    <dbReference type="NCBI Taxonomy" id="5855"/>
    <lineage>
        <taxon>Eukaryota</taxon>
        <taxon>Sar</taxon>
        <taxon>Alveolata</taxon>
        <taxon>Apicomplexa</taxon>
        <taxon>Aconoidasida</taxon>
        <taxon>Haemosporida</taxon>
        <taxon>Plasmodiidae</taxon>
        <taxon>Plasmodium</taxon>
        <taxon>Plasmodium (Plasmodium)</taxon>
    </lineage>
</organism>
<feature type="compositionally biased region" description="Polar residues" evidence="1">
    <location>
        <begin position="202"/>
        <end position="215"/>
    </location>
</feature>
<sequence length="388" mass="43682">MAFEVGANVRDVYGESRGARRNIGGWDDGKGKEDGEHRVGKISRQGSKREGALFDYPHSGEEQISEGSARSNFSVVPLCRALLWGVSLFLFPTPGARHKGAGQPMVGKGPQTKARKLASLVHRNGNAWAGGSMDREFEKAYRSWESQLDRMSEWGSVSSLRSGVGSNAGSYAGSYAGSRTDMSEVGMEDGVQDDVEGYTGSYAGSNAGSSTGSRTDMSEVGSEVGVQDDVEGYLDDGVADETPPGEPTFFMTAREMSAMFARVQADERKKFTQMQQNLKSYCERLAIDYRVPAHYAERQCYKVQKETTDLFVRKEKLYLRNLRKMAKKGQFPRRKFLKNISAYQMQWKDMRWSFNNMWSNHLEEKMKRYWLQKENSIGLRTSFNMFWG</sequence>
<dbReference type="VEuPathDB" id="PlasmoDB:PVW1_060008100"/>
<name>A0A1G4GU33_PLAVI</name>
<dbReference type="PANTHER" id="PTHR36193:SF23">
    <property type="entry name" value="PHISTB DOMAIN-CONTAINING RESA-LIKE PROTEIN 1"/>
    <property type="match status" value="1"/>
</dbReference>
<dbReference type="PANTHER" id="PTHR36193">
    <property type="entry name" value="PHISTB DOMAIN-CONTAINING RESA-LIKE PROTEIN 1"/>
    <property type="match status" value="1"/>
</dbReference>
<feature type="compositionally biased region" description="Basic and acidic residues" evidence="1">
    <location>
        <begin position="27"/>
        <end position="39"/>
    </location>
</feature>
<feature type="region of interest" description="Disordered" evidence="1">
    <location>
        <begin position="196"/>
        <end position="222"/>
    </location>
</feature>
<dbReference type="Gene3D" id="6.10.280.180">
    <property type="entry name" value="Plasmodium RESA, N-terminal helical domain"/>
    <property type="match status" value="1"/>
</dbReference>
<gene>
    <name evidence="3" type="ORF">PVT01_060006700</name>
</gene>
<evidence type="ECO:0000256" key="1">
    <source>
        <dbReference type="SAM" id="MobiDB-lite"/>
    </source>
</evidence>
<feature type="region of interest" description="Disordered" evidence="1">
    <location>
        <begin position="19"/>
        <end position="54"/>
    </location>
</feature>
<evidence type="ECO:0000259" key="2">
    <source>
        <dbReference type="Pfam" id="PF09687"/>
    </source>
</evidence>
<proteinExistence type="predicted"/>
<protein>
    <recommendedName>
        <fullName evidence="2">Plasmodium RESA N-terminal domain-containing protein</fullName>
    </recommendedName>
</protein>
<dbReference type="VEuPathDB" id="PlasmoDB:PVP01_0601800"/>
<accession>A0A1G4GU33</accession>